<name>A0AA39W607_ACESA</name>
<keyword evidence="2" id="KW-1185">Reference proteome</keyword>
<dbReference type="Proteomes" id="UP001168877">
    <property type="component" value="Unassembled WGS sequence"/>
</dbReference>
<organism evidence="1 2">
    <name type="scientific">Acer saccharum</name>
    <name type="common">Sugar maple</name>
    <dbReference type="NCBI Taxonomy" id="4024"/>
    <lineage>
        <taxon>Eukaryota</taxon>
        <taxon>Viridiplantae</taxon>
        <taxon>Streptophyta</taxon>
        <taxon>Embryophyta</taxon>
        <taxon>Tracheophyta</taxon>
        <taxon>Spermatophyta</taxon>
        <taxon>Magnoliopsida</taxon>
        <taxon>eudicotyledons</taxon>
        <taxon>Gunneridae</taxon>
        <taxon>Pentapetalae</taxon>
        <taxon>rosids</taxon>
        <taxon>malvids</taxon>
        <taxon>Sapindales</taxon>
        <taxon>Sapindaceae</taxon>
        <taxon>Hippocastanoideae</taxon>
        <taxon>Acereae</taxon>
        <taxon>Acer</taxon>
    </lineage>
</organism>
<dbReference type="EMBL" id="JAUESC010000003">
    <property type="protein sequence ID" value="KAK0602546.1"/>
    <property type="molecule type" value="Genomic_DNA"/>
</dbReference>
<evidence type="ECO:0000313" key="2">
    <source>
        <dbReference type="Proteomes" id="UP001168877"/>
    </source>
</evidence>
<gene>
    <name evidence="1" type="ORF">LWI29_034618</name>
</gene>
<protein>
    <submittedName>
        <fullName evidence="1">Uncharacterized protein</fullName>
    </submittedName>
</protein>
<reference evidence="1" key="1">
    <citation type="journal article" date="2022" name="Plant J.">
        <title>Strategies of tolerance reflected in two North American maple genomes.</title>
        <authorList>
            <person name="McEvoy S.L."/>
            <person name="Sezen U.U."/>
            <person name="Trouern-Trend A."/>
            <person name="McMahon S.M."/>
            <person name="Schaberg P.G."/>
            <person name="Yang J."/>
            <person name="Wegrzyn J.L."/>
            <person name="Swenson N.G."/>
        </authorList>
    </citation>
    <scope>NUCLEOTIDE SEQUENCE</scope>
    <source>
        <strain evidence="1">NS2018</strain>
    </source>
</reference>
<reference evidence="1" key="2">
    <citation type="submission" date="2023-06" db="EMBL/GenBank/DDBJ databases">
        <authorList>
            <person name="Swenson N.G."/>
            <person name="Wegrzyn J.L."/>
            <person name="Mcevoy S.L."/>
        </authorList>
    </citation>
    <scope>NUCLEOTIDE SEQUENCE</scope>
    <source>
        <strain evidence="1">NS2018</strain>
        <tissue evidence="1">Leaf</tissue>
    </source>
</reference>
<comment type="caution">
    <text evidence="1">The sequence shown here is derived from an EMBL/GenBank/DDBJ whole genome shotgun (WGS) entry which is preliminary data.</text>
</comment>
<dbReference type="AlphaFoldDB" id="A0AA39W607"/>
<sequence>MQFPNLFVEAHKGLKKKEIGDLGVYRRRKEEEFKDFGFGLLEEEVRILKNLDLQLQYEGKPWKYAANMSGPGAAISGLRMLRLMDCGPQDENEATKAAVVLKVLVLYTITAPASTDLDDLS</sequence>
<proteinExistence type="predicted"/>
<evidence type="ECO:0000313" key="1">
    <source>
        <dbReference type="EMBL" id="KAK0602546.1"/>
    </source>
</evidence>
<accession>A0AA39W607</accession>